<evidence type="ECO:0000313" key="3">
    <source>
        <dbReference type="EMBL" id="MBQ0936931.1"/>
    </source>
</evidence>
<dbReference type="Pfam" id="PF13371">
    <property type="entry name" value="TPR_9"/>
    <property type="match status" value="1"/>
</dbReference>
<dbReference type="Proteomes" id="UP000672097">
    <property type="component" value="Unassembled WGS sequence"/>
</dbReference>
<protein>
    <submittedName>
        <fullName evidence="3">Tetratricopeptide repeat protein</fullName>
    </submittedName>
</protein>
<reference evidence="3 4" key="1">
    <citation type="submission" date="2021-04" db="EMBL/GenBank/DDBJ databases">
        <title>The genome sequence of type strain Ideonella paludis KCTC 32238.</title>
        <authorList>
            <person name="Liu Y."/>
        </authorList>
    </citation>
    <scope>NUCLEOTIDE SEQUENCE [LARGE SCALE GENOMIC DNA]</scope>
    <source>
        <strain evidence="3 4">KCTC 32238</strain>
    </source>
</reference>
<keyword evidence="4" id="KW-1185">Reference proteome</keyword>
<accession>A0ABS5E0K8</accession>
<comment type="caution">
    <text evidence="3">The sequence shown here is derived from an EMBL/GenBank/DDBJ whole genome shotgun (WGS) entry which is preliminary data.</text>
</comment>
<feature type="domain" description="Protein SirB1 N-terminal" evidence="2">
    <location>
        <begin position="47"/>
        <end position="203"/>
    </location>
</feature>
<evidence type="ECO:0000256" key="1">
    <source>
        <dbReference type="ARBA" id="ARBA00007100"/>
    </source>
</evidence>
<organism evidence="3 4">
    <name type="scientific">Ideonella paludis</name>
    <dbReference type="NCBI Taxonomy" id="1233411"/>
    <lineage>
        <taxon>Bacteria</taxon>
        <taxon>Pseudomonadati</taxon>
        <taxon>Pseudomonadota</taxon>
        <taxon>Betaproteobacteria</taxon>
        <taxon>Burkholderiales</taxon>
        <taxon>Sphaerotilaceae</taxon>
        <taxon>Ideonella</taxon>
    </lineage>
</organism>
<evidence type="ECO:0000313" key="4">
    <source>
        <dbReference type="Proteomes" id="UP000672097"/>
    </source>
</evidence>
<name>A0ABS5E0K8_9BURK</name>
<proteinExistence type="inferred from homology"/>
<comment type="similarity">
    <text evidence="1">Belongs to the UPF0162 family.</text>
</comment>
<dbReference type="RefSeq" id="WP_210810330.1">
    <property type="nucleotide sequence ID" value="NZ_JAGQDG010000006.1"/>
</dbReference>
<dbReference type="EMBL" id="JAGQDG010000006">
    <property type="protein sequence ID" value="MBQ0936931.1"/>
    <property type="molecule type" value="Genomic_DNA"/>
</dbReference>
<dbReference type="Pfam" id="PF13369">
    <property type="entry name" value="Transglut_core2"/>
    <property type="match status" value="1"/>
</dbReference>
<gene>
    <name evidence="3" type="ORF">KAK11_16510</name>
</gene>
<dbReference type="PANTHER" id="PTHR31350:SF21">
    <property type="entry name" value="F-BOX ONLY PROTEIN 21"/>
    <property type="match status" value="1"/>
</dbReference>
<sequence length="289" mass="32356">MTSRWAPASTSAFEYFAALVAEDDHFPLLEAAAAVGLDDDPVLDVEAVLAEVEALAERLKQRLPQDAGAVQRLRALNRYFFKELGFSGNVNDYYAAENSLIHRVLSTRRGIPISLALLYMEMAQHIGLKAHGVSFPGHFLVKLRLPAGEVVMDPFTGRSLSREALEERLEPFRQRQGLVGDFEAPLGLFLQSTEPRYILARLLGNLKALYRERQDWPRLLAIQERLVALLPEAWEERRDRGLVLAELGLDEPAESDLSAYLAQRPDAADAPLLRARVDALRSSPRPLLH</sequence>
<dbReference type="InterPro" id="IPR032698">
    <property type="entry name" value="SirB1_N"/>
</dbReference>
<dbReference type="PANTHER" id="PTHR31350">
    <property type="entry name" value="SI:DKEY-261L7.2"/>
    <property type="match status" value="1"/>
</dbReference>
<evidence type="ECO:0000259" key="2">
    <source>
        <dbReference type="Pfam" id="PF13369"/>
    </source>
</evidence>